<dbReference type="InterPro" id="IPR002885">
    <property type="entry name" value="PPR_rpt"/>
</dbReference>
<accession>A0A660KX58</accession>
<dbReference type="Pfam" id="PF01535">
    <property type="entry name" value="PPR"/>
    <property type="match status" value="2"/>
</dbReference>
<evidence type="ECO:0000313" key="5">
    <source>
        <dbReference type="Proteomes" id="UP000327013"/>
    </source>
</evidence>
<dbReference type="OrthoDB" id="622408at2759"/>
<organism evidence="4 5">
    <name type="scientific">Carpinus fangiana</name>
    <dbReference type="NCBI Taxonomy" id="176857"/>
    <lineage>
        <taxon>Eukaryota</taxon>
        <taxon>Viridiplantae</taxon>
        <taxon>Streptophyta</taxon>
        <taxon>Embryophyta</taxon>
        <taxon>Tracheophyta</taxon>
        <taxon>Spermatophyta</taxon>
        <taxon>Magnoliopsida</taxon>
        <taxon>eudicotyledons</taxon>
        <taxon>Gunneridae</taxon>
        <taxon>Pentapetalae</taxon>
        <taxon>rosids</taxon>
        <taxon>fabids</taxon>
        <taxon>Fagales</taxon>
        <taxon>Betulaceae</taxon>
        <taxon>Carpinus</taxon>
    </lineage>
</organism>
<evidence type="ECO:0000256" key="1">
    <source>
        <dbReference type="ARBA" id="ARBA00022737"/>
    </source>
</evidence>
<dbReference type="PANTHER" id="PTHR47926:SF491">
    <property type="entry name" value="(WILD MALAYSIAN BANANA) HYPOTHETICAL PROTEIN"/>
    <property type="match status" value="1"/>
</dbReference>
<proteinExistence type="predicted"/>
<dbReference type="Proteomes" id="UP000327013">
    <property type="component" value="Chromosome 4"/>
</dbReference>
<dbReference type="InterPro" id="IPR046848">
    <property type="entry name" value="E_motif"/>
</dbReference>
<dbReference type="InterPro" id="IPR046960">
    <property type="entry name" value="PPR_At4g14850-like_plant"/>
</dbReference>
<evidence type="ECO:0000313" key="4">
    <source>
        <dbReference type="EMBL" id="KAE8038889.1"/>
    </source>
</evidence>
<dbReference type="Pfam" id="PF20431">
    <property type="entry name" value="E_motif"/>
    <property type="match status" value="1"/>
</dbReference>
<dbReference type="SUPFAM" id="SSF48452">
    <property type="entry name" value="TPR-like"/>
    <property type="match status" value="1"/>
</dbReference>
<gene>
    <name evidence="4" type="ORF">FH972_011357</name>
</gene>
<feature type="repeat" description="PPR" evidence="2">
    <location>
        <begin position="94"/>
        <end position="128"/>
    </location>
</feature>
<evidence type="ECO:0000256" key="3">
    <source>
        <dbReference type="SAM" id="MobiDB-lite"/>
    </source>
</evidence>
<evidence type="ECO:0000256" key="2">
    <source>
        <dbReference type="PROSITE-ProRule" id="PRU00708"/>
    </source>
</evidence>
<dbReference type="NCBIfam" id="TIGR00756">
    <property type="entry name" value="PPR"/>
    <property type="match status" value="3"/>
</dbReference>
<dbReference type="GO" id="GO:0009451">
    <property type="term" value="P:RNA modification"/>
    <property type="evidence" value="ECO:0007669"/>
    <property type="project" value="InterPro"/>
</dbReference>
<dbReference type="EMBL" id="CM017324">
    <property type="protein sequence ID" value="KAE8038889.1"/>
    <property type="molecule type" value="Genomic_DNA"/>
</dbReference>
<sequence length="479" mass="53399">MSSIQPLLLRLSKSQPPKFLTNFSHFNQSLSTTSSSPFDTQFNAESPTNLGPYDSTQDPAKITATQLSNCSNLSELNQIYAHILRTQLLDLYPAPFHWNNIIRSYTRRDAPSKALCVYVAMSRAGVLPDSYTLPIILKAVCQLFATEIGRQLHSVAIRLGLESNEYCESGFINLYSKAGEFENAHKVFEQNRERKLGSWNAIIGGLSQGGRAKEAIEMFAELRKCGFLPDDVTLVSVISACGSLGDLGLALQLHKCAFQAKPIEKPDILMLNSLVDMYGKCGRMDLAYKVFSRMEQRNVSSWTSMIVGYAMHGHVDEALECFQCMREAGVMPNHVTFVGVLSACVHGGAVQEGKRYFHTMKNVYGIMPQLQHYGCMVDLLGRAGLFEEAREMIEGMPMKANSVVWGCLMGACEKYGNVKMGEWVAKHLRELEPWNDGVYVVLSNIYASRGLWKEVERVREVMKHRSLAKIPGYSLAASS</sequence>
<protein>
    <recommendedName>
        <fullName evidence="6">Pentacotripeptide-repeat region of PRORP domain-containing protein</fullName>
    </recommendedName>
</protein>
<dbReference type="InterPro" id="IPR011990">
    <property type="entry name" value="TPR-like_helical_dom_sf"/>
</dbReference>
<dbReference type="PANTHER" id="PTHR47926">
    <property type="entry name" value="PENTATRICOPEPTIDE REPEAT-CONTAINING PROTEIN"/>
    <property type="match status" value="1"/>
</dbReference>
<dbReference type="AlphaFoldDB" id="A0A660KX58"/>
<evidence type="ECO:0008006" key="6">
    <source>
        <dbReference type="Google" id="ProtNLM"/>
    </source>
</evidence>
<feature type="region of interest" description="Disordered" evidence="3">
    <location>
        <begin position="36"/>
        <end position="57"/>
    </location>
</feature>
<dbReference type="PROSITE" id="PS51375">
    <property type="entry name" value="PPR"/>
    <property type="match status" value="4"/>
</dbReference>
<dbReference type="GO" id="GO:0003723">
    <property type="term" value="F:RNA binding"/>
    <property type="evidence" value="ECO:0007669"/>
    <property type="project" value="InterPro"/>
</dbReference>
<keyword evidence="1" id="KW-0677">Repeat</keyword>
<reference evidence="4 5" key="1">
    <citation type="submission" date="2019-06" db="EMBL/GenBank/DDBJ databases">
        <title>A chromosomal-level reference genome of Carpinus fangiana (Coryloideae, Betulaceae).</title>
        <authorList>
            <person name="Yang X."/>
            <person name="Wang Z."/>
            <person name="Zhang L."/>
            <person name="Hao G."/>
            <person name="Liu J."/>
            <person name="Yang Y."/>
        </authorList>
    </citation>
    <scope>NUCLEOTIDE SEQUENCE [LARGE SCALE GENOMIC DNA]</scope>
    <source>
        <strain evidence="4">Cfa_2016G</strain>
        <tissue evidence="4">Leaf</tissue>
    </source>
</reference>
<dbReference type="FunFam" id="1.25.40.10:FF:000184">
    <property type="entry name" value="Pentatricopeptide repeat-containing protein, chloroplastic"/>
    <property type="match status" value="1"/>
</dbReference>
<feature type="repeat" description="PPR" evidence="2">
    <location>
        <begin position="195"/>
        <end position="229"/>
    </location>
</feature>
<name>A0A660KX58_9ROSI</name>
<dbReference type="Pfam" id="PF13041">
    <property type="entry name" value="PPR_2"/>
    <property type="match status" value="3"/>
</dbReference>
<keyword evidence="5" id="KW-1185">Reference proteome</keyword>
<dbReference type="Gene3D" id="1.25.40.10">
    <property type="entry name" value="Tetratricopeptide repeat domain"/>
    <property type="match status" value="4"/>
</dbReference>
<feature type="repeat" description="PPR" evidence="2">
    <location>
        <begin position="267"/>
        <end position="297"/>
    </location>
</feature>
<dbReference type="Pfam" id="PF12854">
    <property type="entry name" value="PPR_1"/>
    <property type="match status" value="1"/>
</dbReference>
<dbReference type="FunFam" id="1.25.40.10:FF:001814">
    <property type="entry name" value="Pentatricopeptide repeat-containing protein At1g77170, mitochondrial"/>
    <property type="match status" value="1"/>
</dbReference>
<feature type="repeat" description="PPR" evidence="2">
    <location>
        <begin position="298"/>
        <end position="332"/>
    </location>
</feature>